<dbReference type="OrthoDB" id="371771at2759"/>
<dbReference type="GeneID" id="20038284"/>
<gene>
    <name evidence="2" type="ORF">C922_03010</name>
</gene>
<dbReference type="Proteomes" id="UP000030640">
    <property type="component" value="Unassembled WGS sequence"/>
</dbReference>
<proteinExistence type="predicted"/>
<dbReference type="VEuPathDB" id="PlasmoDB:C922_03010"/>
<sequence>MFRRGTTQSMSQLKRLIRGRGVKTSVRHLTYEHFIFNFDDVENLKNLKKIKEISAEPLVVPTQTKKDKYEHILDQSKLKKTRKLLILVRKKLINYDQTPLNRFYFIFYKNVDCLSEAEVIDLVYLAVRNRKYYAHKGDVQSGFDTEAGGVYDGGNNSIIGKGNHFIKNDVEDISDHVHTNVSDANDIAIHTWKNEHLGGDNQEANEGCAPRGEDPEWGYEANNDESSRLKCKQGGSIAQNGTANWLVPLEEDGMDSRKDHKNNQKSTNSKRRNVDYVLRLLSSLWNSLRERKTVMEDKITLLDVYKLSYCLRHYRMVEWDSFIVTYICAFLKKEINHINQNRSDYEIRDDEQLNILLNVLIIHYKKLKGHFFNLLYDYLFAVCKRGIFSLSCKNICLLLQVNNFQVNKYDPFFLSLLGGEATTSVTTPRRMEGEMVNTSATTASLTLVDVNYLLFYQLKNGAMRDTPRFDLLTDSLANTPEVTWQKVQNVHLLSLLLLRYEYSKRYAIETYDKFVEIVYHMYSYVRRNMNTLLGNKKKRENILNVRFLKTFSLALSLIGNNLQVNDELCLFVVYLLTNPKQTMTIEDYIYLLKISHFYNFQKELYFSRSALYCEDKTLFYIYHGGGGDQQGYLPLNWERLSSYIYECLKVIYSFEEEGRTWIKNPARDLETERQIVGTSDGIAMKKEPHVDLPPIADMIEPAAITEVPRLDGDLKTYLLKGHPKDGQTGAVENAFRVKPPAQCLNEQKAAKKNKSYYMHILDILPSMQNDPSDKPFYKHLLRLFQRDVGLFYLHVFDIDKILFTYSLLNIKKEDLALNTLDLLERVKENIIRKDHPLEKETYLLHSLCNILLTMAELNLLPILDMKIFEKKVLTHIHLLNVSAILTLMQYYILKGPETTGITTHTNTIALLVLHYVKRKYLLSRDGADEDAAQFEDLKGDVNYPTLERYLHQKGSRKGKGASTGEYQMGEESSQKGDPSRGPKTDAMQDESIFCVPFEKINEDDLYEFLLLRFVFIHLVTHTSLFHDNIKYHHGEEKHYRAMVNNLNRVVLHLKSDFSDMLLIGMTDGVIVDGGDDVRVPQERGLPSQKNIRRNGKEAERRILSNCAAHGVENERIAEPPNQNNILSRANFGLLTSYVMFTLKHDLNFLTRDRIFYEVVAMQHLFVKNFKSLYYNYKYSFVYRKLMLSLIFDMRRKSSMRMNCPLVPLKNNPNDMERMRINEYIQILRLFSALCAEEGMEENAFYSYLTKNCVQMSSSQQPQQYDIILNRHLIYDMNSSEIVNVHLNVPFFNYIIPMLIETKAFSVAVQVVFSPTENVDTYATLFNVMWAFLKSYNYDVILMKRKGEA</sequence>
<dbReference type="RefSeq" id="XP_008816826.1">
    <property type="nucleotide sequence ID" value="XM_008818604.1"/>
</dbReference>
<evidence type="ECO:0000256" key="1">
    <source>
        <dbReference type="SAM" id="MobiDB-lite"/>
    </source>
</evidence>
<feature type="compositionally biased region" description="Basic and acidic residues" evidence="1">
    <location>
        <begin position="972"/>
        <end position="983"/>
    </location>
</feature>
<accession>W7A4M5</accession>
<keyword evidence="3" id="KW-1185">Reference proteome</keyword>
<evidence type="ECO:0000313" key="3">
    <source>
        <dbReference type="Proteomes" id="UP000030640"/>
    </source>
</evidence>
<name>W7A4M5_9APIC</name>
<evidence type="ECO:0000313" key="2">
    <source>
        <dbReference type="EMBL" id="EUD66685.1"/>
    </source>
</evidence>
<reference evidence="2 3" key="1">
    <citation type="submission" date="2013-02" db="EMBL/GenBank/DDBJ databases">
        <title>The Genome Sequence of Plasmodium inui San Antonio 1.</title>
        <authorList>
            <consortium name="The Broad Institute Genome Sequencing Platform"/>
            <consortium name="The Broad Institute Genome Sequencing Center for Infectious Disease"/>
            <person name="Neafsey D."/>
            <person name="Cheeseman I."/>
            <person name="Volkman S."/>
            <person name="Adams J."/>
            <person name="Walker B."/>
            <person name="Young S.K."/>
            <person name="Zeng Q."/>
            <person name="Gargeya S."/>
            <person name="Fitzgerald M."/>
            <person name="Haas B."/>
            <person name="Abouelleil A."/>
            <person name="Alvarado L."/>
            <person name="Arachchi H.M."/>
            <person name="Berlin A.M."/>
            <person name="Chapman S.B."/>
            <person name="Dewar J."/>
            <person name="Goldberg J."/>
            <person name="Griggs A."/>
            <person name="Gujja S."/>
            <person name="Hansen M."/>
            <person name="Howarth C."/>
            <person name="Imamovic A."/>
            <person name="Larimer J."/>
            <person name="McCowan C."/>
            <person name="Murphy C."/>
            <person name="Neiman D."/>
            <person name="Pearson M."/>
            <person name="Priest M."/>
            <person name="Roberts A."/>
            <person name="Saif S."/>
            <person name="Shea T."/>
            <person name="Sisk P."/>
            <person name="Sykes S."/>
            <person name="Wortman J."/>
            <person name="Nusbaum C."/>
            <person name="Birren B."/>
        </authorList>
    </citation>
    <scope>NUCLEOTIDE SEQUENCE [LARGE SCALE GENOMIC DNA]</scope>
    <source>
        <strain evidence="2 3">San Antonio 1</strain>
    </source>
</reference>
<organism evidence="2 3">
    <name type="scientific">Plasmodium inui San Antonio 1</name>
    <dbReference type="NCBI Taxonomy" id="1237626"/>
    <lineage>
        <taxon>Eukaryota</taxon>
        <taxon>Sar</taxon>
        <taxon>Alveolata</taxon>
        <taxon>Apicomplexa</taxon>
        <taxon>Aconoidasida</taxon>
        <taxon>Haemosporida</taxon>
        <taxon>Plasmodiidae</taxon>
        <taxon>Plasmodium</taxon>
        <taxon>Plasmodium (Plasmodium)</taxon>
    </lineage>
</organism>
<feature type="region of interest" description="Disordered" evidence="1">
    <location>
        <begin position="952"/>
        <end position="985"/>
    </location>
</feature>
<dbReference type="EMBL" id="KI965470">
    <property type="protein sequence ID" value="EUD66685.1"/>
    <property type="molecule type" value="Genomic_DNA"/>
</dbReference>
<protein>
    <submittedName>
        <fullName evidence="2">Uncharacterized protein</fullName>
    </submittedName>
</protein>